<reference evidence="1" key="1">
    <citation type="submission" date="2020-01" db="EMBL/GenBank/DDBJ databases">
        <title>Genome Sequencing of Three Apophysomyces-Like Fungal Strains Confirms a Novel Fungal Genus in the Mucoromycota with divergent Burkholderia-like Endosymbiotic Bacteria.</title>
        <authorList>
            <person name="Stajich J.E."/>
            <person name="Macias A.M."/>
            <person name="Carter-House D."/>
            <person name="Lovett B."/>
            <person name="Kasson L.R."/>
            <person name="Berry K."/>
            <person name="Grigoriev I."/>
            <person name="Chang Y."/>
            <person name="Spatafora J."/>
            <person name="Kasson M.T."/>
        </authorList>
    </citation>
    <scope>NUCLEOTIDE SEQUENCE</scope>
    <source>
        <strain evidence="1">NRRL A-21654</strain>
    </source>
</reference>
<gene>
    <name evidence="1" type="ORF">EC973_002039</name>
</gene>
<organism evidence="1 2">
    <name type="scientific">Apophysomyces ossiformis</name>
    <dbReference type="NCBI Taxonomy" id="679940"/>
    <lineage>
        <taxon>Eukaryota</taxon>
        <taxon>Fungi</taxon>
        <taxon>Fungi incertae sedis</taxon>
        <taxon>Mucoromycota</taxon>
        <taxon>Mucoromycotina</taxon>
        <taxon>Mucoromycetes</taxon>
        <taxon>Mucorales</taxon>
        <taxon>Mucorineae</taxon>
        <taxon>Mucoraceae</taxon>
        <taxon>Apophysomyces</taxon>
    </lineage>
</organism>
<evidence type="ECO:0000313" key="2">
    <source>
        <dbReference type="Proteomes" id="UP000605846"/>
    </source>
</evidence>
<dbReference type="OrthoDB" id="79603at2759"/>
<dbReference type="EMBL" id="JABAYA010000152">
    <property type="protein sequence ID" value="KAF7723440.1"/>
    <property type="molecule type" value="Genomic_DNA"/>
</dbReference>
<sequence>MRYTQEATPSDIVPFSDTIHSLESTDNDTKLLSYICEDVEAFALDLLTVLNLWGTKADVGALQEGLRRLVYKTYASPADGIFIPVWRAFASVVTQHPQLIWTVVTHCLHIMKTQPQLDEHVLSNKSEQERARIIFSRLSPMLILKVLPTEAFADLSISPKMAATVDWTRYDLRQDRVKISDQSNELSTELLKELLARTNEVVSFVQGREFAEGLIRKLYSTMQDP</sequence>
<dbReference type="PANTHER" id="PTHR37743:SF1">
    <property type="entry name" value="ARM REPEAT SUPERFAMILY PROTEIN"/>
    <property type="match status" value="1"/>
</dbReference>
<dbReference type="AlphaFoldDB" id="A0A8H7BJL3"/>
<proteinExistence type="predicted"/>
<accession>A0A8H7BJL3</accession>
<dbReference type="Proteomes" id="UP000605846">
    <property type="component" value="Unassembled WGS sequence"/>
</dbReference>
<evidence type="ECO:0000313" key="1">
    <source>
        <dbReference type="EMBL" id="KAF7723440.1"/>
    </source>
</evidence>
<comment type="caution">
    <text evidence="1">The sequence shown here is derived from an EMBL/GenBank/DDBJ whole genome shotgun (WGS) entry which is preliminary data.</text>
</comment>
<dbReference type="PANTHER" id="PTHR37743">
    <property type="entry name" value="ARM REPEAT SUPERFAMILY PROTEIN"/>
    <property type="match status" value="1"/>
</dbReference>
<name>A0A8H7BJL3_9FUNG</name>
<keyword evidence="2" id="KW-1185">Reference proteome</keyword>
<protein>
    <submittedName>
        <fullName evidence="1">Uncharacterized protein</fullName>
    </submittedName>
</protein>